<evidence type="ECO:0000313" key="2">
    <source>
        <dbReference type="Proteomes" id="UP000176682"/>
    </source>
</evidence>
<proteinExistence type="predicted"/>
<accession>A0A1F5FK83</accession>
<reference evidence="1 2" key="1">
    <citation type="journal article" date="2016" name="Nat. Commun.">
        <title>Thousands of microbial genomes shed light on interconnected biogeochemical processes in an aquifer system.</title>
        <authorList>
            <person name="Anantharaman K."/>
            <person name="Brown C.T."/>
            <person name="Hug L.A."/>
            <person name="Sharon I."/>
            <person name="Castelle C.J."/>
            <person name="Probst A.J."/>
            <person name="Thomas B.C."/>
            <person name="Singh A."/>
            <person name="Wilkins M.J."/>
            <person name="Karaoz U."/>
            <person name="Brodie E.L."/>
            <person name="Williams K.H."/>
            <person name="Hubbard S.S."/>
            <person name="Banfield J.F."/>
        </authorList>
    </citation>
    <scope>NUCLEOTIDE SEQUENCE [LARGE SCALE GENOMIC DNA]</scope>
</reference>
<dbReference type="Proteomes" id="UP000176682">
    <property type="component" value="Unassembled WGS sequence"/>
</dbReference>
<evidence type="ECO:0000313" key="1">
    <source>
        <dbReference type="EMBL" id="OGD79944.1"/>
    </source>
</evidence>
<protein>
    <submittedName>
        <fullName evidence="1">Uncharacterized protein</fullName>
    </submittedName>
</protein>
<dbReference type="EMBL" id="MFAM01000004">
    <property type="protein sequence ID" value="OGD79944.1"/>
    <property type="molecule type" value="Genomic_DNA"/>
</dbReference>
<sequence>MFITEPDFLNSLTDETVQAWGYANVEMYMMEYQLGKLAGQWRRTKDAAVVQKYHLLFRQLTELGWDPSLLDVESALPDELMPKTTG</sequence>
<gene>
    <name evidence="1" type="ORF">A2368_04220</name>
</gene>
<dbReference type="AlphaFoldDB" id="A0A1F5FK83"/>
<comment type="caution">
    <text evidence="1">The sequence shown here is derived from an EMBL/GenBank/DDBJ whole genome shotgun (WGS) entry which is preliminary data.</text>
</comment>
<organism evidence="1 2">
    <name type="scientific">Candidatus Collierbacteria bacterium RIFOXYB1_FULL_49_13</name>
    <dbReference type="NCBI Taxonomy" id="1817728"/>
    <lineage>
        <taxon>Bacteria</taxon>
        <taxon>Candidatus Collieribacteriota</taxon>
    </lineage>
</organism>
<name>A0A1F5FK83_9BACT</name>